<name>A0A816DFI4_ADIRI</name>
<dbReference type="GO" id="GO:0005634">
    <property type="term" value="C:nucleus"/>
    <property type="evidence" value="ECO:0007669"/>
    <property type="project" value="TreeGrafter"/>
</dbReference>
<accession>A0A816DFI4</accession>
<evidence type="ECO:0000313" key="5">
    <source>
        <dbReference type="Proteomes" id="UP000663828"/>
    </source>
</evidence>
<dbReference type="OrthoDB" id="409136at2759"/>
<keyword evidence="5" id="KW-1185">Reference proteome</keyword>
<dbReference type="EMBL" id="CAJNOJ010000251">
    <property type="protein sequence ID" value="CAF1338219.1"/>
    <property type="molecule type" value="Genomic_DNA"/>
</dbReference>
<dbReference type="InterPro" id="IPR013766">
    <property type="entry name" value="Thioredoxin_domain"/>
</dbReference>
<dbReference type="PANTHER" id="PTHR46472">
    <property type="entry name" value="NUCLEOREDOXIN"/>
    <property type="match status" value="1"/>
</dbReference>
<dbReference type="Gene3D" id="3.40.30.10">
    <property type="entry name" value="Glutaredoxin"/>
    <property type="match status" value="1"/>
</dbReference>
<evidence type="ECO:0000313" key="3">
    <source>
        <dbReference type="EMBL" id="CAF1338219.1"/>
    </source>
</evidence>
<protein>
    <recommendedName>
        <fullName evidence="2">Thioredoxin domain-containing protein</fullName>
    </recommendedName>
</protein>
<evidence type="ECO:0000313" key="4">
    <source>
        <dbReference type="EMBL" id="CAF1632352.1"/>
    </source>
</evidence>
<dbReference type="PROSITE" id="PS51352">
    <property type="entry name" value="THIOREDOXIN_2"/>
    <property type="match status" value="1"/>
</dbReference>
<gene>
    <name evidence="3" type="ORF">EDS130_LOCUS32584</name>
    <name evidence="4" type="ORF">XAT740_LOCUS51872</name>
</gene>
<feature type="region of interest" description="Disordered" evidence="1">
    <location>
        <begin position="129"/>
        <end position="148"/>
    </location>
</feature>
<dbReference type="Pfam" id="PF13905">
    <property type="entry name" value="Thioredoxin_8"/>
    <property type="match status" value="1"/>
</dbReference>
<dbReference type="EMBL" id="CAJNOR010008376">
    <property type="protein sequence ID" value="CAF1632352.1"/>
    <property type="molecule type" value="Genomic_DNA"/>
</dbReference>
<sequence length="148" mass="17309">MAAIHKLLNGHVYNKTNKKVDLNDEEYEGMVFGLYFSAHWCGPCGEFTPKLVKFYNTYAEKKKFEIIFISSDEDEESFKEYYKEMPWLTFDFKQKNKREKLEENLEVDGIPTLILIDGDSGEVICTDATEKISEEDPKGKDFPWHSDE</sequence>
<evidence type="ECO:0000256" key="1">
    <source>
        <dbReference type="SAM" id="MobiDB-lite"/>
    </source>
</evidence>
<organism evidence="4 5">
    <name type="scientific">Adineta ricciae</name>
    <name type="common">Rotifer</name>
    <dbReference type="NCBI Taxonomy" id="249248"/>
    <lineage>
        <taxon>Eukaryota</taxon>
        <taxon>Metazoa</taxon>
        <taxon>Spiralia</taxon>
        <taxon>Gnathifera</taxon>
        <taxon>Rotifera</taxon>
        <taxon>Eurotatoria</taxon>
        <taxon>Bdelloidea</taxon>
        <taxon>Adinetida</taxon>
        <taxon>Adinetidae</taxon>
        <taxon>Adineta</taxon>
    </lineage>
</organism>
<dbReference type="Proteomes" id="UP000663828">
    <property type="component" value="Unassembled WGS sequence"/>
</dbReference>
<evidence type="ECO:0000259" key="2">
    <source>
        <dbReference type="PROSITE" id="PS51352"/>
    </source>
</evidence>
<dbReference type="InterPro" id="IPR012336">
    <property type="entry name" value="Thioredoxin-like_fold"/>
</dbReference>
<dbReference type="Proteomes" id="UP000663852">
    <property type="component" value="Unassembled WGS sequence"/>
</dbReference>
<reference evidence="4" key="1">
    <citation type="submission" date="2021-02" db="EMBL/GenBank/DDBJ databases">
        <authorList>
            <person name="Nowell W R."/>
        </authorList>
    </citation>
    <scope>NUCLEOTIDE SEQUENCE</scope>
</reference>
<dbReference type="InterPro" id="IPR036249">
    <property type="entry name" value="Thioredoxin-like_sf"/>
</dbReference>
<dbReference type="GO" id="GO:0030178">
    <property type="term" value="P:negative regulation of Wnt signaling pathway"/>
    <property type="evidence" value="ECO:0007669"/>
    <property type="project" value="TreeGrafter"/>
</dbReference>
<dbReference type="GO" id="GO:0004791">
    <property type="term" value="F:thioredoxin-disulfide reductase (NADPH) activity"/>
    <property type="evidence" value="ECO:0007669"/>
    <property type="project" value="TreeGrafter"/>
</dbReference>
<comment type="caution">
    <text evidence="4">The sequence shown here is derived from an EMBL/GenBank/DDBJ whole genome shotgun (WGS) entry which is preliminary data.</text>
</comment>
<proteinExistence type="predicted"/>
<dbReference type="SUPFAM" id="SSF52833">
    <property type="entry name" value="Thioredoxin-like"/>
    <property type="match status" value="1"/>
</dbReference>
<dbReference type="GO" id="GO:0031397">
    <property type="term" value="P:negative regulation of protein ubiquitination"/>
    <property type="evidence" value="ECO:0007669"/>
    <property type="project" value="TreeGrafter"/>
</dbReference>
<feature type="domain" description="Thioredoxin" evidence="2">
    <location>
        <begin position="1"/>
        <end position="148"/>
    </location>
</feature>
<dbReference type="PANTHER" id="PTHR46472:SF1">
    <property type="entry name" value="NUCLEOREDOXIN"/>
    <property type="match status" value="1"/>
</dbReference>
<dbReference type="AlphaFoldDB" id="A0A816DFI4"/>